<accession>A0A382NMN8</accession>
<protein>
    <submittedName>
        <fullName evidence="1">Uncharacterized protein</fullName>
    </submittedName>
</protein>
<feature type="non-terminal residue" evidence="1">
    <location>
        <position position="188"/>
    </location>
</feature>
<gene>
    <name evidence="1" type="ORF">METZ01_LOCUS313836</name>
</gene>
<organism evidence="1">
    <name type="scientific">marine metagenome</name>
    <dbReference type="NCBI Taxonomy" id="408172"/>
    <lineage>
        <taxon>unclassified sequences</taxon>
        <taxon>metagenomes</taxon>
        <taxon>ecological metagenomes</taxon>
    </lineage>
</organism>
<name>A0A382NMN8_9ZZZZ</name>
<evidence type="ECO:0000313" key="1">
    <source>
        <dbReference type="EMBL" id="SVC60982.1"/>
    </source>
</evidence>
<reference evidence="1" key="1">
    <citation type="submission" date="2018-05" db="EMBL/GenBank/DDBJ databases">
        <authorList>
            <person name="Lanie J.A."/>
            <person name="Ng W.-L."/>
            <person name="Kazmierczak K.M."/>
            <person name="Andrzejewski T.M."/>
            <person name="Davidsen T.M."/>
            <person name="Wayne K.J."/>
            <person name="Tettelin H."/>
            <person name="Glass J.I."/>
            <person name="Rusch D."/>
            <person name="Podicherti R."/>
            <person name="Tsui H.-C.T."/>
            <person name="Winkler M.E."/>
        </authorList>
    </citation>
    <scope>NUCLEOTIDE SEQUENCE</scope>
</reference>
<sequence>MIATNRANSVNITTHRTKIGRIRLVDEVQEIERTIRLNPNLPPLLALGLLTNNLVERMALGMSYPNGDRSNWSPIITELGNPKTSLETLMPTQQSRRIEFIAEILRGLIFDASEHIAAYQICETVHIDELGHAHLPVNVGRHLAFFLFRRGALVVTFDDGKAAIGVKLSLKAQELGLDGRDFEGLPDH</sequence>
<proteinExistence type="predicted"/>
<dbReference type="EMBL" id="UINC01100715">
    <property type="protein sequence ID" value="SVC60982.1"/>
    <property type="molecule type" value="Genomic_DNA"/>
</dbReference>
<dbReference type="AlphaFoldDB" id="A0A382NMN8"/>